<keyword evidence="2" id="KW-1185">Reference proteome</keyword>
<dbReference type="RefSeq" id="WP_045802679.1">
    <property type="nucleotide sequence ID" value="NZ_CP011071.1"/>
</dbReference>
<protein>
    <submittedName>
        <fullName evidence="1">Uncharacterized protein</fullName>
    </submittedName>
</protein>
<evidence type="ECO:0000313" key="2">
    <source>
        <dbReference type="Proteomes" id="UP000032726"/>
    </source>
</evidence>
<dbReference type="KEGG" id="mlt:VC82_2533"/>
<name>A0A0D5YW18_9FLAO</name>
<accession>A0A0D5YW18</accession>
<gene>
    <name evidence="1" type="ORF">VC82_2533</name>
</gene>
<dbReference type="EMBL" id="CP011071">
    <property type="protein sequence ID" value="AKA36101.1"/>
    <property type="molecule type" value="Genomic_DNA"/>
</dbReference>
<dbReference type="PATRIC" id="fig|516051.4.peg.2599"/>
<sequence>MGKISQGVLGGFSGKVGNVVGGTWKGIDYMRIKPANVTNPRTEGQVDQRSKFSTVLRFLQPITDFLRVGFKLYANKMTQFNAAMSYNLNNAITGAYPNFMVDYASALVTRGNLTGAANGAASSPSAGDVQITWDDNSGSGSAQATDKALIVLLNTTRQEAVFTTAGPARSAGTETISVPSEYTGEDVEVFLGFISEDGSKVANSVYIGSVTITSEPIQET</sequence>
<proteinExistence type="predicted"/>
<dbReference type="InterPro" id="IPR046233">
    <property type="entry name" value="DUF6266"/>
</dbReference>
<evidence type="ECO:0000313" key="1">
    <source>
        <dbReference type="EMBL" id="AKA36101.1"/>
    </source>
</evidence>
<dbReference type="HOGENOM" id="CLU_064277_2_0_10"/>
<dbReference type="AlphaFoldDB" id="A0A0D5YW18"/>
<dbReference type="OrthoDB" id="821958at2"/>
<organism evidence="1 2">
    <name type="scientific">Flagellimonas lutaonensis</name>
    <dbReference type="NCBI Taxonomy" id="516051"/>
    <lineage>
        <taxon>Bacteria</taxon>
        <taxon>Pseudomonadati</taxon>
        <taxon>Bacteroidota</taxon>
        <taxon>Flavobacteriia</taxon>
        <taxon>Flavobacteriales</taxon>
        <taxon>Flavobacteriaceae</taxon>
        <taxon>Flagellimonas</taxon>
    </lineage>
</organism>
<dbReference type="Pfam" id="PF19781">
    <property type="entry name" value="DUF6266"/>
    <property type="match status" value="1"/>
</dbReference>
<reference evidence="1 2" key="1">
    <citation type="submission" date="2015-03" db="EMBL/GenBank/DDBJ databases">
        <title>Complete genome sequence of Muricauda lutaonensis CC-HSB-11T, isolated from a coastal hot spring.</title>
        <authorList>
            <person name="Kim K.M."/>
        </authorList>
    </citation>
    <scope>NUCLEOTIDE SEQUENCE [LARGE SCALE GENOMIC DNA]</scope>
    <source>
        <strain evidence="1 2">CC-HSB-11</strain>
    </source>
</reference>
<dbReference type="Proteomes" id="UP000032726">
    <property type="component" value="Chromosome"/>
</dbReference>